<evidence type="ECO:0000256" key="4">
    <source>
        <dbReference type="ARBA" id="ARBA00023136"/>
    </source>
</evidence>
<dbReference type="PANTHER" id="PTHR20661">
    <property type="entry name" value="PHOSPHATIDYLINOSITOL-GLYCAN BIOSYNTHESIS CLASS W PROTEIN"/>
    <property type="match status" value="1"/>
</dbReference>
<keyword evidence="6" id="KW-1185">Reference proteome</keyword>
<dbReference type="GO" id="GO:0005783">
    <property type="term" value="C:endoplasmic reticulum"/>
    <property type="evidence" value="ECO:0007669"/>
    <property type="project" value="TreeGrafter"/>
</dbReference>
<evidence type="ECO:0000313" key="6">
    <source>
        <dbReference type="Proteomes" id="UP000242715"/>
    </source>
</evidence>
<evidence type="ECO:0000313" key="5">
    <source>
        <dbReference type="EMBL" id="GAU39925.1"/>
    </source>
</evidence>
<keyword evidence="3" id="KW-1133">Transmembrane helix</keyword>
<keyword evidence="4" id="KW-0472">Membrane</keyword>
<gene>
    <name evidence="5" type="ORF">TSUD_05170</name>
</gene>
<dbReference type="OrthoDB" id="10621743at2759"/>
<dbReference type="GO" id="GO:0016020">
    <property type="term" value="C:membrane"/>
    <property type="evidence" value="ECO:0007669"/>
    <property type="project" value="UniProtKB-SubCell"/>
</dbReference>
<dbReference type="EMBL" id="DF973783">
    <property type="protein sequence ID" value="GAU39925.1"/>
    <property type="molecule type" value="Genomic_DNA"/>
</dbReference>
<reference evidence="6" key="1">
    <citation type="journal article" date="2017" name="Front. Plant Sci.">
        <title>Climate Clever Clovers: New Paradigm to Reduce the Environmental Footprint of Ruminants by Breeding Low Methanogenic Forages Utilizing Haplotype Variation.</title>
        <authorList>
            <person name="Kaur P."/>
            <person name="Appels R."/>
            <person name="Bayer P.E."/>
            <person name="Keeble-Gagnere G."/>
            <person name="Wang J."/>
            <person name="Hirakawa H."/>
            <person name="Shirasawa K."/>
            <person name="Vercoe P."/>
            <person name="Stefanova K."/>
            <person name="Durmic Z."/>
            <person name="Nichols P."/>
            <person name="Revell C."/>
            <person name="Isobe S.N."/>
            <person name="Edwards D."/>
            <person name="Erskine W."/>
        </authorList>
    </citation>
    <scope>NUCLEOTIDE SEQUENCE [LARGE SCALE GENOMIC DNA]</scope>
    <source>
        <strain evidence="6">cv. Daliak</strain>
    </source>
</reference>
<accession>A0A2Z6NVE8</accession>
<dbReference type="GO" id="GO:0032216">
    <property type="term" value="F:glucosaminyl-phosphatidylinositol O-acyltransferase activity"/>
    <property type="evidence" value="ECO:0007669"/>
    <property type="project" value="TreeGrafter"/>
</dbReference>
<dbReference type="GO" id="GO:0006506">
    <property type="term" value="P:GPI anchor biosynthetic process"/>
    <property type="evidence" value="ECO:0007669"/>
    <property type="project" value="InterPro"/>
</dbReference>
<dbReference type="Pfam" id="PF06423">
    <property type="entry name" value="GWT1"/>
    <property type="match status" value="1"/>
</dbReference>
<dbReference type="AlphaFoldDB" id="A0A2Z6NVE8"/>
<name>A0A2Z6NVE8_TRISU</name>
<comment type="subcellular location">
    <subcellularLocation>
        <location evidence="1">Membrane</location>
        <topology evidence="1">Multi-pass membrane protein</topology>
    </subcellularLocation>
</comment>
<keyword evidence="2" id="KW-0812">Transmembrane</keyword>
<evidence type="ECO:0000256" key="3">
    <source>
        <dbReference type="ARBA" id="ARBA00022989"/>
    </source>
</evidence>
<dbReference type="Proteomes" id="UP000242715">
    <property type="component" value="Unassembled WGS sequence"/>
</dbReference>
<protein>
    <submittedName>
        <fullName evidence="5">Uncharacterized protein</fullName>
    </submittedName>
</protein>
<evidence type="ECO:0000256" key="2">
    <source>
        <dbReference type="ARBA" id="ARBA00022692"/>
    </source>
</evidence>
<dbReference type="PANTHER" id="PTHR20661:SF0">
    <property type="entry name" value="PHOSPHATIDYLINOSITOL-GLYCAN BIOSYNTHESIS CLASS W PROTEIN"/>
    <property type="match status" value="1"/>
</dbReference>
<dbReference type="GO" id="GO:0072659">
    <property type="term" value="P:protein localization to plasma membrane"/>
    <property type="evidence" value="ECO:0007669"/>
    <property type="project" value="TreeGrafter"/>
</dbReference>
<proteinExistence type="predicted"/>
<sequence length="398" mass="44938">MTEKLQVKYAEKAIDSGSLKNSSEQLDLKFPAPITTAPSIMKNHTVVVEGIEEINDESKDDEVEAVIKASIDDGEEKARFKQIDSGSETSVTAMSEVLEAVNSDVKIIEVHRGREKVALEPPAKPPDTELKVVEQDKGSNWSCCKLGPTEKLMGQAEHSKESSVNFEWDILSKTNFLKEEFVLANSFFDVPVRASDFGVCHNNFFTLTDISIHYQFSLMFELNPYWLANERGMNIISQNKEKIVDILGYCGIYSIVAGVHEGNHLAFGNQSYKNLETLRENWLFLRAENRVVLESVGMAKPLDQGRLVEIFKNLRSSRLLMWICSRTLMSLFIACVNPPLSNEKEMKRYEMRFSVDTNDVLPTTLLEILMPMWKEVMGSLEGVKIGFAFAMSPLHAYT</sequence>
<evidence type="ECO:0000256" key="1">
    <source>
        <dbReference type="ARBA" id="ARBA00004141"/>
    </source>
</evidence>
<dbReference type="InterPro" id="IPR009447">
    <property type="entry name" value="PIGW/GWT1"/>
</dbReference>
<organism evidence="5 6">
    <name type="scientific">Trifolium subterraneum</name>
    <name type="common">Subterranean clover</name>
    <dbReference type="NCBI Taxonomy" id="3900"/>
    <lineage>
        <taxon>Eukaryota</taxon>
        <taxon>Viridiplantae</taxon>
        <taxon>Streptophyta</taxon>
        <taxon>Embryophyta</taxon>
        <taxon>Tracheophyta</taxon>
        <taxon>Spermatophyta</taxon>
        <taxon>Magnoliopsida</taxon>
        <taxon>eudicotyledons</taxon>
        <taxon>Gunneridae</taxon>
        <taxon>Pentapetalae</taxon>
        <taxon>rosids</taxon>
        <taxon>fabids</taxon>
        <taxon>Fabales</taxon>
        <taxon>Fabaceae</taxon>
        <taxon>Papilionoideae</taxon>
        <taxon>50 kb inversion clade</taxon>
        <taxon>NPAAA clade</taxon>
        <taxon>Hologalegina</taxon>
        <taxon>IRL clade</taxon>
        <taxon>Trifolieae</taxon>
        <taxon>Trifolium</taxon>
    </lineage>
</organism>